<dbReference type="GO" id="GO:0051083">
    <property type="term" value="P:'de novo' cotranslational protein folding"/>
    <property type="evidence" value="ECO:0007669"/>
    <property type="project" value="TreeGrafter"/>
</dbReference>
<evidence type="ECO:0000259" key="12">
    <source>
        <dbReference type="Pfam" id="PF05697"/>
    </source>
</evidence>
<evidence type="ECO:0000256" key="1">
    <source>
        <dbReference type="ARBA" id="ARBA00000971"/>
    </source>
</evidence>
<dbReference type="Proteomes" id="UP000271125">
    <property type="component" value="Unassembled WGS sequence"/>
</dbReference>
<evidence type="ECO:0000313" key="15">
    <source>
        <dbReference type="Proteomes" id="UP000271125"/>
    </source>
</evidence>
<dbReference type="PIRSF" id="PIRSF003095">
    <property type="entry name" value="Trigger_factor"/>
    <property type="match status" value="1"/>
</dbReference>
<evidence type="ECO:0000256" key="8">
    <source>
        <dbReference type="ARBA" id="ARBA00029986"/>
    </source>
</evidence>
<dbReference type="HAMAP" id="MF_00303">
    <property type="entry name" value="Trigger_factor_Tig"/>
    <property type="match status" value="1"/>
</dbReference>
<dbReference type="SUPFAM" id="SSF54534">
    <property type="entry name" value="FKBP-like"/>
    <property type="match status" value="1"/>
</dbReference>
<evidence type="ECO:0000256" key="2">
    <source>
        <dbReference type="ARBA" id="ARBA00005464"/>
    </source>
</evidence>
<feature type="domain" description="Trigger factor ribosome-binding bacterial" evidence="12">
    <location>
        <begin position="30"/>
        <end position="166"/>
    </location>
</feature>
<dbReference type="InterPro" id="IPR027304">
    <property type="entry name" value="Trigger_fact/SurA_dom_sf"/>
</dbReference>
<comment type="caution">
    <text evidence="14">The sequence shown here is derived from an EMBL/GenBank/DDBJ whole genome shotgun (WGS) entry which is preliminary data.</text>
</comment>
<dbReference type="EMBL" id="QNBD01000039">
    <property type="protein sequence ID" value="RKX72215.1"/>
    <property type="molecule type" value="Genomic_DNA"/>
</dbReference>
<comment type="subcellular location">
    <subcellularLocation>
        <location evidence="9">Cytoplasm</location>
    </subcellularLocation>
    <text evidence="9">About half TF is bound to the ribosome near the polypeptide exit tunnel while the other half is free in the cytoplasm.</text>
</comment>
<proteinExistence type="inferred from homology"/>
<evidence type="ECO:0000256" key="9">
    <source>
        <dbReference type="HAMAP-Rule" id="MF_00303"/>
    </source>
</evidence>
<dbReference type="SUPFAM" id="SSF102735">
    <property type="entry name" value="Trigger factor ribosome-binding domain"/>
    <property type="match status" value="1"/>
</dbReference>
<accession>A0A660SN25</accession>
<feature type="domain" description="Trigger factor C-terminal" evidence="13">
    <location>
        <begin position="284"/>
        <end position="432"/>
    </location>
</feature>
<dbReference type="Pfam" id="PF00254">
    <property type="entry name" value="FKBP_C"/>
    <property type="match status" value="1"/>
</dbReference>
<evidence type="ECO:0000256" key="4">
    <source>
        <dbReference type="ARBA" id="ARBA00016902"/>
    </source>
</evidence>
<dbReference type="InterPro" id="IPR046357">
    <property type="entry name" value="PPIase_dom_sf"/>
</dbReference>
<dbReference type="GO" id="GO:0005737">
    <property type="term" value="C:cytoplasm"/>
    <property type="evidence" value="ECO:0007669"/>
    <property type="project" value="UniProtKB-SubCell"/>
</dbReference>
<evidence type="ECO:0000256" key="3">
    <source>
        <dbReference type="ARBA" id="ARBA00013194"/>
    </source>
</evidence>
<keyword evidence="7 9" id="KW-0413">Isomerase</keyword>
<dbReference type="GO" id="GO:0044183">
    <property type="term" value="F:protein folding chaperone"/>
    <property type="evidence" value="ECO:0007669"/>
    <property type="project" value="TreeGrafter"/>
</dbReference>
<dbReference type="InterPro" id="IPR001179">
    <property type="entry name" value="PPIase_FKBP_dom"/>
</dbReference>
<comment type="function">
    <text evidence="9">Involved in protein export. Acts as a chaperone by maintaining the newly synthesized protein in an open conformation. Functions as a peptidyl-prolyl cis-trans isomerase.</text>
</comment>
<dbReference type="GO" id="GO:0051301">
    <property type="term" value="P:cell division"/>
    <property type="evidence" value="ECO:0007669"/>
    <property type="project" value="UniProtKB-KW"/>
</dbReference>
<dbReference type="InterPro" id="IPR008880">
    <property type="entry name" value="Trigger_fac_C"/>
</dbReference>
<feature type="domain" description="PPIase FKBP-type" evidence="11">
    <location>
        <begin position="181"/>
        <end position="259"/>
    </location>
</feature>
<evidence type="ECO:0000256" key="6">
    <source>
        <dbReference type="ARBA" id="ARBA00023186"/>
    </source>
</evidence>
<dbReference type="InterPro" id="IPR008881">
    <property type="entry name" value="Trigger_fac_ribosome-bd_bac"/>
</dbReference>
<dbReference type="InterPro" id="IPR037041">
    <property type="entry name" value="Trigger_fac_C_sf"/>
</dbReference>
<dbReference type="Gene3D" id="3.30.70.1050">
    <property type="entry name" value="Trigger factor ribosome-binding domain"/>
    <property type="match status" value="1"/>
</dbReference>
<dbReference type="GO" id="GO:0043022">
    <property type="term" value="F:ribosome binding"/>
    <property type="evidence" value="ECO:0007669"/>
    <property type="project" value="TreeGrafter"/>
</dbReference>
<dbReference type="GO" id="GO:0043335">
    <property type="term" value="P:protein unfolding"/>
    <property type="evidence" value="ECO:0007669"/>
    <property type="project" value="TreeGrafter"/>
</dbReference>
<dbReference type="Pfam" id="PF05697">
    <property type="entry name" value="Trigger_N"/>
    <property type="match status" value="1"/>
</dbReference>
<dbReference type="Gene3D" id="1.10.3120.10">
    <property type="entry name" value="Trigger factor, C-terminal domain"/>
    <property type="match status" value="1"/>
</dbReference>
<gene>
    <name evidence="9 14" type="primary">tig</name>
    <name evidence="14" type="ORF">DRP43_01280</name>
</gene>
<evidence type="ECO:0000256" key="5">
    <source>
        <dbReference type="ARBA" id="ARBA00023110"/>
    </source>
</evidence>
<feature type="region of interest" description="Disordered" evidence="10">
    <location>
        <begin position="438"/>
        <end position="468"/>
    </location>
</feature>
<evidence type="ECO:0000259" key="13">
    <source>
        <dbReference type="Pfam" id="PF05698"/>
    </source>
</evidence>
<keyword evidence="9" id="KW-0131">Cell cycle</keyword>
<evidence type="ECO:0000313" key="14">
    <source>
        <dbReference type="EMBL" id="RKX72215.1"/>
    </source>
</evidence>
<dbReference type="AlphaFoldDB" id="A0A660SN25"/>
<keyword evidence="6 9" id="KW-0143">Chaperone</keyword>
<organism evidence="14 15">
    <name type="scientific">candidate division TA06 bacterium</name>
    <dbReference type="NCBI Taxonomy" id="2250710"/>
    <lineage>
        <taxon>Bacteria</taxon>
        <taxon>Bacteria division TA06</taxon>
    </lineage>
</organism>
<sequence length="468" mass="54854">MGRPLGVQIPPFAFENKKELIVSKGKIIKKEHKKDWLLSLTIEIPKEEFNKKVDYLVKKYSKIIQVPGFRKGKAPVSVIMKKYGDSIEQEAFDELMEKTYKSALIEEKIIPVAIGNIKDFNKEALLYTAEIEIIPKFKVERYKDIDIEYVPVKYDDNTLDVEIDNLRKRNGEFVPVERPSSYGDLMIIDLKAYDKNNKPVKELTMENYGITLGDGYVFEEVEKTLLGMKAGQETNIESVVPDNYKKQELVGKEIDFNVKVKELKTILLPNLDDEFAKDMGYKNLEELREYLNENIKNRMKEDERYKRESVLFDKIIELNPFGLPESIINEEALSFVKQYHKNEKDKKKKEELAKIYKPIAEKVIKRDFIINKISKKEGIVAEQSEIDIEIKNYAERMKMNLEEAKKKMEEEDDLTYIEEKIKSKKTVQFLLENSNFIQKEEELPEKENEKLNPDMDKGREISKEENNV</sequence>
<dbReference type="NCBIfam" id="TIGR00115">
    <property type="entry name" value="tig"/>
    <property type="match status" value="1"/>
</dbReference>
<dbReference type="PANTHER" id="PTHR30560">
    <property type="entry name" value="TRIGGER FACTOR CHAPERONE AND PEPTIDYL-PROLYL CIS/TRANS ISOMERASE"/>
    <property type="match status" value="1"/>
</dbReference>
<comment type="catalytic activity">
    <reaction evidence="1 9">
        <text>[protein]-peptidylproline (omega=180) = [protein]-peptidylproline (omega=0)</text>
        <dbReference type="Rhea" id="RHEA:16237"/>
        <dbReference type="Rhea" id="RHEA-COMP:10747"/>
        <dbReference type="Rhea" id="RHEA-COMP:10748"/>
        <dbReference type="ChEBI" id="CHEBI:83833"/>
        <dbReference type="ChEBI" id="CHEBI:83834"/>
        <dbReference type="EC" id="5.2.1.8"/>
    </reaction>
</comment>
<evidence type="ECO:0000259" key="11">
    <source>
        <dbReference type="Pfam" id="PF00254"/>
    </source>
</evidence>
<dbReference type="Gene3D" id="3.10.50.40">
    <property type="match status" value="1"/>
</dbReference>
<evidence type="ECO:0000256" key="7">
    <source>
        <dbReference type="ARBA" id="ARBA00023235"/>
    </source>
</evidence>
<protein>
    <recommendedName>
        <fullName evidence="4 9">Trigger factor</fullName>
        <shortName evidence="9">TF</shortName>
        <ecNumber evidence="3 9">5.2.1.8</ecNumber>
    </recommendedName>
    <alternativeName>
        <fullName evidence="8 9">PPIase</fullName>
    </alternativeName>
</protein>
<reference evidence="14 15" key="1">
    <citation type="submission" date="2018-06" db="EMBL/GenBank/DDBJ databases">
        <title>Extensive metabolic versatility and redundancy in microbially diverse, dynamic hydrothermal sediments.</title>
        <authorList>
            <person name="Dombrowski N."/>
            <person name="Teske A."/>
            <person name="Baker B.J."/>
        </authorList>
    </citation>
    <scope>NUCLEOTIDE SEQUENCE [LARGE SCALE GENOMIC DNA]</scope>
    <source>
        <strain evidence="14">B10_G13</strain>
    </source>
</reference>
<dbReference type="GO" id="GO:0003755">
    <property type="term" value="F:peptidyl-prolyl cis-trans isomerase activity"/>
    <property type="evidence" value="ECO:0007669"/>
    <property type="project" value="UniProtKB-UniRule"/>
</dbReference>
<name>A0A660SN25_UNCT6</name>
<evidence type="ECO:0000256" key="10">
    <source>
        <dbReference type="SAM" id="MobiDB-lite"/>
    </source>
</evidence>
<dbReference type="Pfam" id="PF05698">
    <property type="entry name" value="Trigger_C"/>
    <property type="match status" value="1"/>
</dbReference>
<keyword evidence="5 9" id="KW-0697">Rotamase</keyword>
<comment type="domain">
    <text evidence="9">Consists of 3 domains; the N-terminus binds the ribosome, the middle domain has PPIase activity, while the C-terminus has intrinsic chaperone activity on its own.</text>
</comment>
<dbReference type="PANTHER" id="PTHR30560:SF3">
    <property type="entry name" value="TRIGGER FACTOR-LIKE PROTEIN TIG, CHLOROPLASTIC"/>
    <property type="match status" value="1"/>
</dbReference>
<keyword evidence="9" id="KW-0963">Cytoplasm</keyword>
<dbReference type="GO" id="GO:0015031">
    <property type="term" value="P:protein transport"/>
    <property type="evidence" value="ECO:0007669"/>
    <property type="project" value="UniProtKB-UniRule"/>
</dbReference>
<dbReference type="SUPFAM" id="SSF109998">
    <property type="entry name" value="Triger factor/SurA peptide-binding domain-like"/>
    <property type="match status" value="1"/>
</dbReference>
<dbReference type="InterPro" id="IPR005215">
    <property type="entry name" value="Trig_fac"/>
</dbReference>
<dbReference type="EC" id="5.2.1.8" evidence="3 9"/>
<keyword evidence="9" id="KW-0132">Cell division</keyword>
<dbReference type="InterPro" id="IPR036611">
    <property type="entry name" value="Trigger_fac_ribosome-bd_sf"/>
</dbReference>
<comment type="similarity">
    <text evidence="2 9">Belongs to the FKBP-type PPIase family. Tig subfamily.</text>
</comment>